<dbReference type="AlphaFoldDB" id="A0A1G5Q6H0"/>
<dbReference type="Proteomes" id="UP000199648">
    <property type="component" value="Unassembled WGS sequence"/>
</dbReference>
<name>A0A1G5Q6H0_9GAMM</name>
<gene>
    <name evidence="1" type="ORF">SAMN03097708_01394</name>
</gene>
<proteinExistence type="predicted"/>
<evidence type="ECO:0000313" key="1">
    <source>
        <dbReference type="EMBL" id="SCZ57262.1"/>
    </source>
</evidence>
<evidence type="ECO:0000313" key="2">
    <source>
        <dbReference type="Proteomes" id="UP000199648"/>
    </source>
</evidence>
<keyword evidence="2" id="KW-1185">Reference proteome</keyword>
<dbReference type="STRING" id="415747.SAMN03097708_01394"/>
<sequence length="117" mass="13194">MLNTPLNESLHLILNYRPLGLVRATPKAFSAFGMMVETGCILLPNQVEVDVTLSYRREGRNRVHRVSAWVTRSEPGETCLEFDTETWAATRLFLDDPLSALYAHPGALGKIPRREIN</sequence>
<reference evidence="1 2" key="1">
    <citation type="submission" date="2016-10" db="EMBL/GenBank/DDBJ databases">
        <authorList>
            <person name="de Groot N.N."/>
        </authorList>
    </citation>
    <scope>NUCLEOTIDE SEQUENCE [LARGE SCALE GENOMIC DNA]</scope>
    <source>
        <strain evidence="1 2">HLD2</strain>
    </source>
</reference>
<accession>A0A1G5Q6H0</accession>
<evidence type="ECO:0008006" key="3">
    <source>
        <dbReference type="Google" id="ProtNLM"/>
    </source>
</evidence>
<organism evidence="1 2">
    <name type="scientific">Thiohalomonas denitrificans</name>
    <dbReference type="NCBI Taxonomy" id="415747"/>
    <lineage>
        <taxon>Bacteria</taxon>
        <taxon>Pseudomonadati</taxon>
        <taxon>Pseudomonadota</taxon>
        <taxon>Gammaproteobacteria</taxon>
        <taxon>Thiohalomonadales</taxon>
        <taxon>Thiohalomonadaceae</taxon>
        <taxon>Thiohalomonas</taxon>
    </lineage>
</organism>
<dbReference type="EMBL" id="FMWD01000004">
    <property type="protein sequence ID" value="SCZ57262.1"/>
    <property type="molecule type" value="Genomic_DNA"/>
</dbReference>
<protein>
    <recommendedName>
        <fullName evidence="3">PilZ domain-containing protein</fullName>
    </recommendedName>
</protein>